<feature type="compositionally biased region" description="Polar residues" evidence="1">
    <location>
        <begin position="161"/>
        <end position="176"/>
    </location>
</feature>
<sequence>MLKPGSDSSPLLVMQAGTYVNHFQSKLREITSKKLPQPSRGVSLPPPHSPPILVRAEDKANKGPGNTRNNTDSNDNVPKSEITYDNVKDGLCNPLMDSPVSSASVLEGDIPDLQLDPRPHPKSKSKSKSLPLRSRTKESIVDSLKVKSKSLDLRLKHHSRTGSTQLRADSDTPQHGQWSLHVTEASGGMRKYLHMLVSRRPTLSRQSCVI</sequence>
<name>A0AA38PKK9_9AGAR</name>
<dbReference type="Proteomes" id="UP001163846">
    <property type="component" value="Unassembled WGS sequence"/>
</dbReference>
<accession>A0AA38PKK9</accession>
<proteinExistence type="predicted"/>
<dbReference type="EMBL" id="MU805954">
    <property type="protein sequence ID" value="KAJ3844378.1"/>
    <property type="molecule type" value="Genomic_DNA"/>
</dbReference>
<comment type="caution">
    <text evidence="2">The sequence shown here is derived from an EMBL/GenBank/DDBJ whole genome shotgun (WGS) entry which is preliminary data.</text>
</comment>
<protein>
    <submittedName>
        <fullName evidence="2">Uncharacterized protein</fullName>
    </submittedName>
</protein>
<feature type="compositionally biased region" description="Polar residues" evidence="1">
    <location>
        <begin position="64"/>
        <end position="77"/>
    </location>
</feature>
<feature type="region of interest" description="Disordered" evidence="1">
    <location>
        <begin position="30"/>
        <end position="82"/>
    </location>
</feature>
<reference evidence="2" key="1">
    <citation type="submission" date="2022-08" db="EMBL/GenBank/DDBJ databases">
        <authorList>
            <consortium name="DOE Joint Genome Institute"/>
            <person name="Min B."/>
            <person name="Riley R."/>
            <person name="Sierra-Patev S."/>
            <person name="Naranjo-Ortiz M."/>
            <person name="Looney B."/>
            <person name="Konkel Z."/>
            <person name="Slot J.C."/>
            <person name="Sakamoto Y."/>
            <person name="Steenwyk J.L."/>
            <person name="Rokas A."/>
            <person name="Carro J."/>
            <person name="Camarero S."/>
            <person name="Ferreira P."/>
            <person name="Molpeceres G."/>
            <person name="Ruiz-Duenas F.J."/>
            <person name="Serrano A."/>
            <person name="Henrissat B."/>
            <person name="Drula E."/>
            <person name="Hughes K.W."/>
            <person name="Mata J.L."/>
            <person name="Ishikawa N.K."/>
            <person name="Vargas-Isla R."/>
            <person name="Ushijima S."/>
            <person name="Smith C.A."/>
            <person name="Ahrendt S."/>
            <person name="Andreopoulos W."/>
            <person name="He G."/>
            <person name="Labutti K."/>
            <person name="Lipzen A."/>
            <person name="Ng V."/>
            <person name="Sandor L."/>
            <person name="Barry K."/>
            <person name="Martinez A.T."/>
            <person name="Xiao Y."/>
            <person name="Gibbons J.G."/>
            <person name="Terashima K."/>
            <person name="Hibbett D.S."/>
            <person name="Grigoriev I.V."/>
        </authorList>
    </citation>
    <scope>NUCLEOTIDE SEQUENCE</scope>
    <source>
        <strain evidence="2">TFB9207</strain>
    </source>
</reference>
<feature type="region of interest" description="Disordered" evidence="1">
    <location>
        <begin position="110"/>
        <end position="141"/>
    </location>
</feature>
<organism evidence="2 3">
    <name type="scientific">Lentinula raphanica</name>
    <dbReference type="NCBI Taxonomy" id="153919"/>
    <lineage>
        <taxon>Eukaryota</taxon>
        <taxon>Fungi</taxon>
        <taxon>Dikarya</taxon>
        <taxon>Basidiomycota</taxon>
        <taxon>Agaricomycotina</taxon>
        <taxon>Agaricomycetes</taxon>
        <taxon>Agaricomycetidae</taxon>
        <taxon>Agaricales</taxon>
        <taxon>Marasmiineae</taxon>
        <taxon>Omphalotaceae</taxon>
        <taxon>Lentinula</taxon>
    </lineage>
</organism>
<evidence type="ECO:0000313" key="3">
    <source>
        <dbReference type="Proteomes" id="UP001163846"/>
    </source>
</evidence>
<feature type="region of interest" description="Disordered" evidence="1">
    <location>
        <begin position="155"/>
        <end position="176"/>
    </location>
</feature>
<gene>
    <name evidence="2" type="ORF">F5878DRAFT_128324</name>
</gene>
<keyword evidence="3" id="KW-1185">Reference proteome</keyword>
<evidence type="ECO:0000256" key="1">
    <source>
        <dbReference type="SAM" id="MobiDB-lite"/>
    </source>
</evidence>
<dbReference type="AlphaFoldDB" id="A0AA38PKK9"/>
<evidence type="ECO:0000313" key="2">
    <source>
        <dbReference type="EMBL" id="KAJ3844378.1"/>
    </source>
</evidence>